<gene>
    <name evidence="2" type="ORF">RIF29_29900</name>
</gene>
<evidence type="ECO:0000313" key="3">
    <source>
        <dbReference type="Proteomes" id="UP001372338"/>
    </source>
</evidence>
<accession>A0AAN9HXU9</accession>
<dbReference type="EMBL" id="JAYWIO010000006">
    <property type="protein sequence ID" value="KAK7256450.1"/>
    <property type="molecule type" value="Genomic_DNA"/>
</dbReference>
<feature type="compositionally biased region" description="Basic residues" evidence="1">
    <location>
        <begin position="60"/>
        <end position="71"/>
    </location>
</feature>
<keyword evidence="3" id="KW-1185">Reference proteome</keyword>
<name>A0AAN9HXU9_CROPI</name>
<feature type="compositionally biased region" description="Basic residues" evidence="1">
    <location>
        <begin position="100"/>
        <end position="113"/>
    </location>
</feature>
<feature type="region of interest" description="Disordered" evidence="1">
    <location>
        <begin position="17"/>
        <end position="156"/>
    </location>
</feature>
<feature type="compositionally biased region" description="Pro residues" evidence="1">
    <location>
        <begin position="81"/>
        <end position="93"/>
    </location>
</feature>
<organism evidence="2 3">
    <name type="scientific">Crotalaria pallida</name>
    <name type="common">Smooth rattlebox</name>
    <name type="synonym">Crotalaria striata</name>
    <dbReference type="NCBI Taxonomy" id="3830"/>
    <lineage>
        <taxon>Eukaryota</taxon>
        <taxon>Viridiplantae</taxon>
        <taxon>Streptophyta</taxon>
        <taxon>Embryophyta</taxon>
        <taxon>Tracheophyta</taxon>
        <taxon>Spermatophyta</taxon>
        <taxon>Magnoliopsida</taxon>
        <taxon>eudicotyledons</taxon>
        <taxon>Gunneridae</taxon>
        <taxon>Pentapetalae</taxon>
        <taxon>rosids</taxon>
        <taxon>fabids</taxon>
        <taxon>Fabales</taxon>
        <taxon>Fabaceae</taxon>
        <taxon>Papilionoideae</taxon>
        <taxon>50 kb inversion clade</taxon>
        <taxon>genistoids sensu lato</taxon>
        <taxon>core genistoids</taxon>
        <taxon>Crotalarieae</taxon>
        <taxon>Crotalaria</taxon>
    </lineage>
</organism>
<sequence length="156" mass="17197">MDILLLWLPNMSTVRGKPNFPSSSLSEPPPPIPSCPFSLRRPPFTSPPPSYLASLSTTPHNHHRRPCHRRSSSPLSISPQLPQPPPLPSPPPASTVTAPHHTKSHQQALHHHSCSLLSLSRGQSVHRDSPRFHRDPPPFPIHSFNSRSSLSLSTDS</sequence>
<proteinExistence type="predicted"/>
<feature type="compositionally biased region" description="Low complexity" evidence="1">
    <location>
        <begin position="143"/>
        <end position="156"/>
    </location>
</feature>
<evidence type="ECO:0000313" key="2">
    <source>
        <dbReference type="EMBL" id="KAK7256450.1"/>
    </source>
</evidence>
<reference evidence="2 3" key="1">
    <citation type="submission" date="2024-01" db="EMBL/GenBank/DDBJ databases">
        <title>The genomes of 5 underutilized Papilionoideae crops provide insights into root nodulation and disease resistanc.</title>
        <authorList>
            <person name="Yuan L."/>
        </authorList>
    </citation>
    <scope>NUCLEOTIDE SEQUENCE [LARGE SCALE GENOMIC DNA]</scope>
    <source>
        <strain evidence="2">ZHUSHIDOU_FW_LH</strain>
        <tissue evidence="2">Leaf</tissue>
    </source>
</reference>
<comment type="caution">
    <text evidence="2">The sequence shown here is derived from an EMBL/GenBank/DDBJ whole genome shotgun (WGS) entry which is preliminary data.</text>
</comment>
<evidence type="ECO:0000256" key="1">
    <source>
        <dbReference type="SAM" id="MobiDB-lite"/>
    </source>
</evidence>
<feature type="compositionally biased region" description="Basic and acidic residues" evidence="1">
    <location>
        <begin position="125"/>
        <end position="136"/>
    </location>
</feature>
<dbReference type="Proteomes" id="UP001372338">
    <property type="component" value="Unassembled WGS sequence"/>
</dbReference>
<protein>
    <submittedName>
        <fullName evidence="2">Uncharacterized protein</fullName>
    </submittedName>
</protein>
<dbReference type="AlphaFoldDB" id="A0AAN9HXU9"/>